<evidence type="ECO:0000313" key="2">
    <source>
        <dbReference type="EMBL" id="QLC50516.1"/>
    </source>
</evidence>
<dbReference type="GeneID" id="55821982"/>
<dbReference type="InterPro" id="IPR038765">
    <property type="entry name" value="Papain-like_cys_pep_sf"/>
</dbReference>
<dbReference type="AlphaFoldDB" id="A0A7D5EF78"/>
<dbReference type="EMBL" id="CP058215">
    <property type="protein sequence ID" value="QLC50516.1"/>
    <property type="molecule type" value="Genomic_DNA"/>
</dbReference>
<evidence type="ECO:0000259" key="1">
    <source>
        <dbReference type="Pfam" id="PF01841"/>
    </source>
</evidence>
<dbReference type="RefSeq" id="WP_176965572.1">
    <property type="nucleotide sequence ID" value="NZ_CP058215.1"/>
</dbReference>
<dbReference type="Pfam" id="PF01841">
    <property type="entry name" value="Transglut_core"/>
    <property type="match status" value="1"/>
</dbReference>
<dbReference type="SUPFAM" id="SSF54001">
    <property type="entry name" value="Cysteine proteinases"/>
    <property type="match status" value="1"/>
</dbReference>
<feature type="domain" description="Transglutaminase-like" evidence="1">
    <location>
        <begin position="249"/>
        <end position="314"/>
    </location>
</feature>
<dbReference type="InterPro" id="IPR002931">
    <property type="entry name" value="Transglutaminase-like"/>
</dbReference>
<name>A0A7D5EF78_9EURY</name>
<dbReference type="KEGG" id="mzi:HWN40_09865"/>
<dbReference type="PROSITE" id="PS51257">
    <property type="entry name" value="PROKAR_LIPOPROTEIN"/>
    <property type="match status" value="1"/>
</dbReference>
<gene>
    <name evidence="2" type="ORF">HWN40_09865</name>
</gene>
<keyword evidence="3" id="KW-1185">Reference proteome</keyword>
<accession>A0A7D5EF78</accession>
<evidence type="ECO:0000313" key="3">
    <source>
        <dbReference type="Proteomes" id="UP000509594"/>
    </source>
</evidence>
<sequence length="396" mass="44214">MKNLQRQYILPLTFILIIVSLLAAGCISEPIQGVKELMSSSSATLMESETPYEPDPARLTIPVTPEQAPYTLENKPSSSDVLAPGFEVSSSYYYYVGFYEGTEGVTSIYVKNQGDNTVFIYEFGLLQKNNGEWHGQDTSITILPGEEKVIGHISFNIPENTDEITLEAGISMMVRTSSGKWYDYQRQYFDEFTVDVEPQPVMEESPYVYNPVSTFELVNEKITPYDIEVRKMAAVSAKKYPGQYNIYQLCSLFDDTRDNIQYISDPRGRDLWSEPRDTLQVGAGDCDDYAILLASLVESIGGTARIYMTDTHAFAAVYAGDESNIENVIGSIQNYYGPLPVYYTSDEYGYWLMMDPTSSVYIGGLPGGTAPVEGGWTFLNTSQVTVIDIAPQDEEL</sequence>
<proteinExistence type="predicted"/>
<reference evidence="2 3" key="1">
    <citation type="submission" date="2020-06" db="EMBL/GenBank/DDBJ databases">
        <title>Methanolobus halotolerans sp. nov., isolated from a saline lake Tus in Siberia.</title>
        <authorList>
            <person name="Shen Y."/>
            <person name="Chen S.-C."/>
            <person name="Lai M.-C."/>
            <person name="Huang H.-H."/>
            <person name="Chiu H.-H."/>
            <person name="Tang S.-L."/>
            <person name="Rogozin D.Y."/>
            <person name="Degermendzhy A.G."/>
        </authorList>
    </citation>
    <scope>NUCLEOTIDE SEQUENCE [LARGE SCALE GENOMIC DNA]</scope>
    <source>
        <strain evidence="2 3">DSM 21339</strain>
    </source>
</reference>
<dbReference type="Gene3D" id="3.10.620.30">
    <property type="match status" value="1"/>
</dbReference>
<protein>
    <submittedName>
        <fullName evidence="2">Transglutaminase family protein</fullName>
    </submittedName>
</protein>
<dbReference type="OrthoDB" id="135105at2157"/>
<organism evidence="2 3">
    <name type="scientific">Methanolobus zinderi</name>
    <dbReference type="NCBI Taxonomy" id="536044"/>
    <lineage>
        <taxon>Archaea</taxon>
        <taxon>Methanobacteriati</taxon>
        <taxon>Methanobacteriota</taxon>
        <taxon>Stenosarchaea group</taxon>
        <taxon>Methanomicrobia</taxon>
        <taxon>Methanosarcinales</taxon>
        <taxon>Methanosarcinaceae</taxon>
        <taxon>Methanolobus</taxon>
    </lineage>
</organism>
<dbReference type="Proteomes" id="UP000509594">
    <property type="component" value="Chromosome"/>
</dbReference>